<dbReference type="PRINTS" id="PR01609">
    <property type="entry name" value="CD36FAMILY"/>
</dbReference>
<evidence type="ECO:0000256" key="4">
    <source>
        <dbReference type="ARBA" id="ARBA00022692"/>
    </source>
</evidence>
<keyword evidence="5 9" id="KW-1133">Transmembrane helix</keyword>
<name>A0ABD0S5L1_LOXSC</name>
<keyword evidence="3" id="KW-1003">Cell membrane</keyword>
<feature type="transmembrane region" description="Helical" evidence="9">
    <location>
        <begin position="528"/>
        <end position="552"/>
    </location>
</feature>
<comment type="subcellular location">
    <subcellularLocation>
        <location evidence="1">Cell membrane</location>
    </subcellularLocation>
</comment>
<evidence type="ECO:0000256" key="7">
    <source>
        <dbReference type="ARBA" id="ARBA00023180"/>
    </source>
</evidence>
<evidence type="ECO:0000256" key="5">
    <source>
        <dbReference type="ARBA" id="ARBA00022989"/>
    </source>
</evidence>
<feature type="transmembrane region" description="Helical" evidence="9">
    <location>
        <begin position="88"/>
        <end position="109"/>
    </location>
</feature>
<evidence type="ECO:0008006" key="12">
    <source>
        <dbReference type="Google" id="ProtNLM"/>
    </source>
</evidence>
<organism evidence="10 11">
    <name type="scientific">Loxostege sticticalis</name>
    <name type="common">Beet webworm moth</name>
    <dbReference type="NCBI Taxonomy" id="481309"/>
    <lineage>
        <taxon>Eukaryota</taxon>
        <taxon>Metazoa</taxon>
        <taxon>Ecdysozoa</taxon>
        <taxon>Arthropoda</taxon>
        <taxon>Hexapoda</taxon>
        <taxon>Insecta</taxon>
        <taxon>Pterygota</taxon>
        <taxon>Neoptera</taxon>
        <taxon>Endopterygota</taxon>
        <taxon>Lepidoptera</taxon>
        <taxon>Glossata</taxon>
        <taxon>Ditrysia</taxon>
        <taxon>Pyraloidea</taxon>
        <taxon>Crambidae</taxon>
        <taxon>Pyraustinae</taxon>
        <taxon>Loxostege</taxon>
    </lineage>
</organism>
<dbReference type="AlphaFoldDB" id="A0ABD0S5L1"/>
<feature type="region of interest" description="Disordered" evidence="8">
    <location>
        <begin position="703"/>
        <end position="738"/>
    </location>
</feature>
<evidence type="ECO:0000256" key="9">
    <source>
        <dbReference type="SAM" id="Phobius"/>
    </source>
</evidence>
<dbReference type="PANTHER" id="PTHR11923">
    <property type="entry name" value="SCAVENGER RECEPTOR CLASS B TYPE-1 SR-B1"/>
    <property type="match status" value="1"/>
</dbReference>
<evidence type="ECO:0000256" key="8">
    <source>
        <dbReference type="SAM" id="MobiDB-lite"/>
    </source>
</evidence>
<keyword evidence="7" id="KW-0325">Glycoprotein</keyword>
<sequence>MKDLVQIWNRVGSRRYSNVNPGDRELGDLSHNRLKKSDINTFEVNFAECEGLNNKFNDDLDFNGRKDAIINRLFERRRKGQVGRQPKCLFILLMLGFFALAAGGFILFLHPYDFLFKQKVVLQDGGEIFEMWRKPEVDLYCRVFLFNITNAEEYMAGIDDKIKVKEVGPYVYKEALEHEVQSFNENGTLSAIPRHPLTWVEELSEGHKEDDILFLPHIALLSIANVVAPQGFMTRFGLNNLISITNSKPLAKMTAREFMMGYKSELMTLGNTFMPGWIYFDKLGLIDRMYDFNGDFETIYTGENDVTKSGLIDTYKGSTDLPQWDGKHCSNVQNASDGTKFKGALGQNETILFFRKSLCRAAPLIPVKEGTKSGLRAYMYTFPEKMLDNGKYHEENKCFCRFGKCLPDGLIDVTDCYYGFPIALSYPHFYKGEDILFSKVEGLTPNQEDHETRFWIQPESGLPLDVSSKFQINMALDDISSIKNAERFSNMYLPLLWFDIRMYKLTPSLEERFKLYLNILPVFETASMYILFATGAGLILLTVYILTFKIMFKTFDQKKKQRNIVIGTDMWVEKEVKGRKNKDTIYAPCEIPLDDTESDNSDPQFDPERRPSLLKTHSDRIKELSHKLSDKMYDSVGSMRDMVRDEITHVKNIFNDRKNSLINESNANDAYKSDSGEDEKFGYAAVGQTDSEDDCKYLEVLDDGSEFDNEHTSNDRTDRSKHLKELDSGTDELLHISD</sequence>
<evidence type="ECO:0000256" key="6">
    <source>
        <dbReference type="ARBA" id="ARBA00023136"/>
    </source>
</evidence>
<accession>A0ABD0S5L1</accession>
<keyword evidence="4 9" id="KW-0812">Transmembrane</keyword>
<feature type="compositionally biased region" description="Basic and acidic residues" evidence="8">
    <location>
        <begin position="708"/>
        <end position="738"/>
    </location>
</feature>
<comment type="similarity">
    <text evidence="2">Belongs to the CD36 family.</text>
</comment>
<evidence type="ECO:0000313" key="10">
    <source>
        <dbReference type="EMBL" id="KAL0809366.1"/>
    </source>
</evidence>
<dbReference type="InterPro" id="IPR002159">
    <property type="entry name" value="CD36_fam"/>
</dbReference>
<evidence type="ECO:0000313" key="11">
    <source>
        <dbReference type="Proteomes" id="UP001549921"/>
    </source>
</evidence>
<dbReference type="PANTHER" id="PTHR11923:SF67">
    <property type="entry name" value="RE68569P"/>
    <property type="match status" value="1"/>
</dbReference>
<dbReference type="GO" id="GO:0005886">
    <property type="term" value="C:plasma membrane"/>
    <property type="evidence" value="ECO:0007669"/>
    <property type="project" value="UniProtKB-SubCell"/>
</dbReference>
<gene>
    <name evidence="10" type="ORF">ABMA28_011569</name>
</gene>
<feature type="region of interest" description="Disordered" evidence="8">
    <location>
        <begin position="591"/>
        <end position="613"/>
    </location>
</feature>
<dbReference type="Pfam" id="PF01130">
    <property type="entry name" value="CD36"/>
    <property type="match status" value="1"/>
</dbReference>
<comment type="caution">
    <text evidence="10">The sequence shown here is derived from an EMBL/GenBank/DDBJ whole genome shotgun (WGS) entry which is preliminary data.</text>
</comment>
<evidence type="ECO:0000256" key="2">
    <source>
        <dbReference type="ARBA" id="ARBA00010532"/>
    </source>
</evidence>
<evidence type="ECO:0000256" key="1">
    <source>
        <dbReference type="ARBA" id="ARBA00004236"/>
    </source>
</evidence>
<reference evidence="10 11" key="1">
    <citation type="submission" date="2024-06" db="EMBL/GenBank/DDBJ databases">
        <title>A chromosome-level genome assembly of beet webworm, Loxostege sticticalis.</title>
        <authorList>
            <person name="Zhang Y."/>
        </authorList>
    </citation>
    <scope>NUCLEOTIDE SEQUENCE [LARGE SCALE GENOMIC DNA]</scope>
    <source>
        <strain evidence="10">AQ028</strain>
        <tissue evidence="10">Male pupae</tissue>
    </source>
</reference>
<evidence type="ECO:0000256" key="3">
    <source>
        <dbReference type="ARBA" id="ARBA00022475"/>
    </source>
</evidence>
<dbReference type="EMBL" id="JBEDNZ010000029">
    <property type="protein sequence ID" value="KAL0809366.1"/>
    <property type="molecule type" value="Genomic_DNA"/>
</dbReference>
<dbReference type="Proteomes" id="UP001549921">
    <property type="component" value="Unassembled WGS sequence"/>
</dbReference>
<proteinExistence type="inferred from homology"/>
<keyword evidence="6 9" id="KW-0472">Membrane</keyword>
<protein>
    <recommendedName>
        <fullName evidence="12">Scavenger receptor class B member 1</fullName>
    </recommendedName>
</protein>